<dbReference type="GO" id="GO:0046872">
    <property type="term" value="F:metal ion binding"/>
    <property type="evidence" value="ECO:0007669"/>
    <property type="project" value="UniProtKB-KW"/>
</dbReference>
<dbReference type="EMBL" id="JBHSXL010000003">
    <property type="protein sequence ID" value="MFC6891617.1"/>
    <property type="molecule type" value="Genomic_DNA"/>
</dbReference>
<dbReference type="GO" id="GO:0016616">
    <property type="term" value="F:oxidoreductase activity, acting on the CH-OH group of donors, NAD or NADP as acceptor"/>
    <property type="evidence" value="ECO:0007669"/>
    <property type="project" value="UniProtKB-ARBA"/>
</dbReference>
<dbReference type="InterPro" id="IPR002328">
    <property type="entry name" value="ADH_Zn_CS"/>
</dbReference>
<accession>A0ABD5UQC2</accession>
<dbReference type="GO" id="GO:0044281">
    <property type="term" value="P:small molecule metabolic process"/>
    <property type="evidence" value="ECO:0007669"/>
    <property type="project" value="UniProtKB-ARBA"/>
</dbReference>
<evidence type="ECO:0000256" key="3">
    <source>
        <dbReference type="ARBA" id="ARBA00023002"/>
    </source>
</evidence>
<protein>
    <submittedName>
        <fullName evidence="7">Zinc-binding dehydrogenase</fullName>
    </submittedName>
</protein>
<dbReference type="Gene3D" id="3.40.50.720">
    <property type="entry name" value="NAD(P)-binding Rossmann-like Domain"/>
    <property type="match status" value="1"/>
</dbReference>
<dbReference type="Pfam" id="PF00107">
    <property type="entry name" value="ADH_zinc_N"/>
    <property type="match status" value="1"/>
</dbReference>
<evidence type="ECO:0000256" key="4">
    <source>
        <dbReference type="RuleBase" id="RU361277"/>
    </source>
</evidence>
<dbReference type="SUPFAM" id="SSF50129">
    <property type="entry name" value="GroES-like"/>
    <property type="match status" value="1"/>
</dbReference>
<evidence type="ECO:0000313" key="7">
    <source>
        <dbReference type="EMBL" id="MFC6891617.1"/>
    </source>
</evidence>
<comment type="caution">
    <text evidence="7">The sequence shown here is derived from an EMBL/GenBank/DDBJ whole genome shotgun (WGS) entry which is preliminary data.</text>
</comment>
<dbReference type="AlphaFoldDB" id="A0ABD5UQC2"/>
<evidence type="ECO:0000313" key="8">
    <source>
        <dbReference type="Proteomes" id="UP001596296"/>
    </source>
</evidence>
<dbReference type="RefSeq" id="WP_379740191.1">
    <property type="nucleotide sequence ID" value="NZ_JBHSVN010000001.1"/>
</dbReference>
<dbReference type="InterPro" id="IPR013154">
    <property type="entry name" value="ADH-like_N"/>
</dbReference>
<feature type="domain" description="Alcohol dehydrogenase-like C-terminal" evidence="5">
    <location>
        <begin position="198"/>
        <end position="333"/>
    </location>
</feature>
<name>A0ABD5UQC2_9EURY</name>
<evidence type="ECO:0000256" key="2">
    <source>
        <dbReference type="ARBA" id="ARBA00022833"/>
    </source>
</evidence>
<keyword evidence="8" id="KW-1185">Reference proteome</keyword>
<dbReference type="SUPFAM" id="SSF51735">
    <property type="entry name" value="NAD(P)-binding Rossmann-fold domains"/>
    <property type="match status" value="1"/>
</dbReference>
<sequence length="376" mass="39695">MQSSALVMEEPGSLAQRELEVPDLGPNDVLVEVELSGICGSDVHMNDGGMDLEFPVVPGHEFAGRVAGVGESVESDSKGDPIAEGDPITVVPGIVCGECWYCDNVPARPTTCEDRDVYGFLNVDYRQGIHGGFSEYVLVDDRASFYRLPDGMDVELGALAEPLSVATRAFERGFAPGVPDAREGFGIGKSVAIQGAGPVGLLAASAAKAGGAGEVIMVDAVEERLELAERFGATETVNFTDYEGEEALIDGVKSLTSGHVGPDLVIEAAGVPDAVTQGIEIARDGGTLVEVGHYAYNGETDLNPTRIVQKDLDVHGSLAYPPIQFETAISLLDQLGGEVPFRELFNCKTDFEDAETAYERQASGEAYRATIHPGGV</sequence>
<dbReference type="PANTHER" id="PTHR43401:SF2">
    <property type="entry name" value="L-THREONINE 3-DEHYDROGENASE"/>
    <property type="match status" value="1"/>
</dbReference>
<comment type="similarity">
    <text evidence="4">Belongs to the zinc-containing alcohol dehydrogenase family.</text>
</comment>
<dbReference type="InterPro" id="IPR011032">
    <property type="entry name" value="GroES-like_sf"/>
</dbReference>
<dbReference type="GO" id="GO:0030554">
    <property type="term" value="F:adenyl nucleotide binding"/>
    <property type="evidence" value="ECO:0007669"/>
    <property type="project" value="UniProtKB-ARBA"/>
</dbReference>
<dbReference type="PROSITE" id="PS00059">
    <property type="entry name" value="ADH_ZINC"/>
    <property type="match status" value="1"/>
</dbReference>
<organism evidence="7 8">
    <name type="scientific">Halopenitus salinus</name>
    <dbReference type="NCBI Taxonomy" id="1198295"/>
    <lineage>
        <taxon>Archaea</taxon>
        <taxon>Methanobacteriati</taxon>
        <taxon>Methanobacteriota</taxon>
        <taxon>Stenosarchaea group</taxon>
        <taxon>Halobacteria</taxon>
        <taxon>Halobacteriales</taxon>
        <taxon>Haloferacaceae</taxon>
        <taxon>Halopenitus</taxon>
    </lineage>
</organism>
<dbReference type="Proteomes" id="UP001596296">
    <property type="component" value="Unassembled WGS sequence"/>
</dbReference>
<reference evidence="7 8" key="1">
    <citation type="journal article" date="2019" name="Int. J. Syst. Evol. Microbiol.">
        <title>The Global Catalogue of Microorganisms (GCM) 10K type strain sequencing project: providing services to taxonomists for standard genome sequencing and annotation.</title>
        <authorList>
            <consortium name="The Broad Institute Genomics Platform"/>
            <consortium name="The Broad Institute Genome Sequencing Center for Infectious Disease"/>
            <person name="Wu L."/>
            <person name="Ma J."/>
        </authorList>
    </citation>
    <scope>NUCLEOTIDE SEQUENCE [LARGE SCALE GENOMIC DNA]</scope>
    <source>
        <strain evidence="7 8">SKJ47</strain>
    </source>
</reference>
<keyword evidence="2 4" id="KW-0862">Zinc</keyword>
<keyword evidence="3" id="KW-0560">Oxidoreductase</keyword>
<dbReference type="PANTHER" id="PTHR43401">
    <property type="entry name" value="L-THREONINE 3-DEHYDROGENASE"/>
    <property type="match status" value="1"/>
</dbReference>
<comment type="cofactor">
    <cofactor evidence="4">
        <name>Zn(2+)</name>
        <dbReference type="ChEBI" id="CHEBI:29105"/>
    </cofactor>
</comment>
<feature type="domain" description="Alcohol dehydrogenase-like N-terminal" evidence="6">
    <location>
        <begin position="25"/>
        <end position="149"/>
    </location>
</feature>
<dbReference type="InterPro" id="IPR036291">
    <property type="entry name" value="NAD(P)-bd_dom_sf"/>
</dbReference>
<dbReference type="GO" id="GO:0051262">
    <property type="term" value="P:protein tetramerization"/>
    <property type="evidence" value="ECO:0007669"/>
    <property type="project" value="UniProtKB-ARBA"/>
</dbReference>
<dbReference type="GO" id="GO:0043168">
    <property type="term" value="F:anion binding"/>
    <property type="evidence" value="ECO:0007669"/>
    <property type="project" value="UniProtKB-ARBA"/>
</dbReference>
<gene>
    <name evidence="7" type="ORF">ACFQE9_03155</name>
</gene>
<keyword evidence="1 4" id="KW-0479">Metal-binding</keyword>
<dbReference type="InterPro" id="IPR050129">
    <property type="entry name" value="Zn_alcohol_dh"/>
</dbReference>
<evidence type="ECO:0000259" key="5">
    <source>
        <dbReference type="Pfam" id="PF00107"/>
    </source>
</evidence>
<dbReference type="Gene3D" id="3.90.180.10">
    <property type="entry name" value="Medium-chain alcohol dehydrogenases, catalytic domain"/>
    <property type="match status" value="1"/>
</dbReference>
<dbReference type="InterPro" id="IPR013149">
    <property type="entry name" value="ADH-like_C"/>
</dbReference>
<evidence type="ECO:0000256" key="1">
    <source>
        <dbReference type="ARBA" id="ARBA00022723"/>
    </source>
</evidence>
<proteinExistence type="inferred from homology"/>
<dbReference type="Pfam" id="PF08240">
    <property type="entry name" value="ADH_N"/>
    <property type="match status" value="1"/>
</dbReference>
<evidence type="ECO:0000259" key="6">
    <source>
        <dbReference type="Pfam" id="PF08240"/>
    </source>
</evidence>